<organism evidence="7 8">
    <name type="scientific">Mesorhabditis spiculigera</name>
    <dbReference type="NCBI Taxonomy" id="96644"/>
    <lineage>
        <taxon>Eukaryota</taxon>
        <taxon>Metazoa</taxon>
        <taxon>Ecdysozoa</taxon>
        <taxon>Nematoda</taxon>
        <taxon>Chromadorea</taxon>
        <taxon>Rhabditida</taxon>
        <taxon>Rhabditina</taxon>
        <taxon>Rhabditomorpha</taxon>
        <taxon>Rhabditoidea</taxon>
        <taxon>Rhabditidae</taxon>
        <taxon>Mesorhabditinae</taxon>
        <taxon>Mesorhabditis</taxon>
    </lineage>
</organism>
<keyword evidence="5" id="KW-0539">Nucleus</keyword>
<feature type="region of interest" description="Disordered" evidence="6">
    <location>
        <begin position="264"/>
        <end position="396"/>
    </location>
</feature>
<protein>
    <submittedName>
        <fullName evidence="7">Uncharacterized protein</fullName>
    </submittedName>
</protein>
<evidence type="ECO:0000313" key="8">
    <source>
        <dbReference type="Proteomes" id="UP001177023"/>
    </source>
</evidence>
<gene>
    <name evidence="7" type="ORF">MSPICULIGERA_LOCUS13292</name>
</gene>
<feature type="compositionally biased region" description="Basic and acidic residues" evidence="6">
    <location>
        <begin position="274"/>
        <end position="294"/>
    </location>
</feature>
<feature type="region of interest" description="Disordered" evidence="6">
    <location>
        <begin position="410"/>
        <end position="445"/>
    </location>
</feature>
<evidence type="ECO:0000256" key="2">
    <source>
        <dbReference type="ARBA" id="ARBA00008048"/>
    </source>
</evidence>
<proteinExistence type="inferred from homology"/>
<comment type="subcellular location">
    <subcellularLocation>
        <location evidence="1">Nucleus</location>
    </subcellularLocation>
</comment>
<feature type="compositionally biased region" description="Polar residues" evidence="6">
    <location>
        <begin position="299"/>
        <end position="316"/>
    </location>
</feature>
<keyword evidence="4" id="KW-0804">Transcription</keyword>
<dbReference type="InterPro" id="IPR021627">
    <property type="entry name" value="Mediator_Med27"/>
</dbReference>
<feature type="compositionally biased region" description="Basic and acidic residues" evidence="6">
    <location>
        <begin position="374"/>
        <end position="385"/>
    </location>
</feature>
<reference evidence="7" key="1">
    <citation type="submission" date="2023-06" db="EMBL/GenBank/DDBJ databases">
        <authorList>
            <person name="Delattre M."/>
        </authorList>
    </citation>
    <scope>NUCLEOTIDE SEQUENCE</scope>
    <source>
        <strain evidence="7">AF72</strain>
    </source>
</reference>
<evidence type="ECO:0000256" key="3">
    <source>
        <dbReference type="ARBA" id="ARBA00023015"/>
    </source>
</evidence>
<keyword evidence="8" id="KW-1185">Reference proteome</keyword>
<evidence type="ECO:0000313" key="7">
    <source>
        <dbReference type="EMBL" id="CAJ0574972.1"/>
    </source>
</evidence>
<sequence>MDELVVSSVNEVPEPEELEEAGKLVEHFDCIEQLSKKLGKSVPTWDGLENFKSVYQEEQYELSAIETIDSAIDAGNWNESNYQTYSFSQLFLQPRPYTRRATSLISKPIPYSNWHPHNPHRMFEQCFARLQAEYKKKKIGIQGMYLEQGTMQALIELRFGGFLDSRQFVCSQKMLLIVQYGILEGVIMVAPHEDWFFTDATGDKKVDTTKESEYLVYRKLTTQTNIHLVQMSSQVNYQNPEHLSTLFNHFAKIQHIFDTPCKSCSKASPDGADDDKKGKDAKKDEAKSPSKPEPEVGQSVLQQASTQGTEIGTTGKPSPEAASPSTDSKERNLPSTINQAGRTRQLATSTFILAPLKKDKRERMMQGGQKKHDRLAEQVERRNEGKNLTPAGWNGIRSIKVTPKPAGFARLIHPSGMEEPAPRPRSHANEEPEKPPPKKGCCTIL</sequence>
<keyword evidence="3" id="KW-0805">Transcription regulation</keyword>
<dbReference type="AlphaFoldDB" id="A0AA36CV94"/>
<evidence type="ECO:0000256" key="5">
    <source>
        <dbReference type="ARBA" id="ARBA00023242"/>
    </source>
</evidence>
<dbReference type="GO" id="GO:0016592">
    <property type="term" value="C:mediator complex"/>
    <property type="evidence" value="ECO:0007669"/>
    <property type="project" value="InterPro"/>
</dbReference>
<evidence type="ECO:0000256" key="6">
    <source>
        <dbReference type="SAM" id="MobiDB-lite"/>
    </source>
</evidence>
<comment type="similarity">
    <text evidence="2">Belongs to the Mediator complex subunit 27 family.</text>
</comment>
<comment type="caution">
    <text evidence="7">The sequence shown here is derived from an EMBL/GenBank/DDBJ whole genome shotgun (WGS) entry which is preliminary data.</text>
</comment>
<dbReference type="EMBL" id="CATQJA010002634">
    <property type="protein sequence ID" value="CAJ0574972.1"/>
    <property type="molecule type" value="Genomic_DNA"/>
</dbReference>
<evidence type="ECO:0000256" key="4">
    <source>
        <dbReference type="ARBA" id="ARBA00023163"/>
    </source>
</evidence>
<name>A0AA36CV94_9BILA</name>
<accession>A0AA36CV94</accession>
<feature type="compositionally biased region" description="Polar residues" evidence="6">
    <location>
        <begin position="333"/>
        <end position="351"/>
    </location>
</feature>
<evidence type="ECO:0000256" key="1">
    <source>
        <dbReference type="ARBA" id="ARBA00004123"/>
    </source>
</evidence>
<feature type="non-terminal residue" evidence="7">
    <location>
        <position position="445"/>
    </location>
</feature>
<dbReference type="Pfam" id="PF11571">
    <property type="entry name" value="Med27"/>
    <property type="match status" value="1"/>
</dbReference>
<dbReference type="Proteomes" id="UP001177023">
    <property type="component" value="Unassembled WGS sequence"/>
</dbReference>
<feature type="compositionally biased region" description="Basic and acidic residues" evidence="6">
    <location>
        <begin position="427"/>
        <end position="436"/>
    </location>
</feature>